<dbReference type="AlphaFoldDB" id="A0A7W3QRY3"/>
<protein>
    <submittedName>
        <fullName evidence="6">AcrR family transcriptional regulator</fullName>
    </submittedName>
</protein>
<keyword evidence="2 4" id="KW-0238">DNA-binding</keyword>
<evidence type="ECO:0000256" key="3">
    <source>
        <dbReference type="ARBA" id="ARBA00023163"/>
    </source>
</evidence>
<dbReference type="InterPro" id="IPR001647">
    <property type="entry name" value="HTH_TetR"/>
</dbReference>
<keyword evidence="3" id="KW-0804">Transcription</keyword>
<dbReference type="PROSITE" id="PS50977">
    <property type="entry name" value="HTH_TETR_2"/>
    <property type="match status" value="1"/>
</dbReference>
<dbReference type="InterPro" id="IPR009057">
    <property type="entry name" value="Homeodomain-like_sf"/>
</dbReference>
<dbReference type="InterPro" id="IPR050109">
    <property type="entry name" value="HTH-type_TetR-like_transc_reg"/>
</dbReference>
<dbReference type="PANTHER" id="PTHR30055:SF234">
    <property type="entry name" value="HTH-TYPE TRANSCRIPTIONAL REGULATOR BETI"/>
    <property type="match status" value="1"/>
</dbReference>
<dbReference type="GO" id="GO:0000976">
    <property type="term" value="F:transcription cis-regulatory region binding"/>
    <property type="evidence" value="ECO:0007669"/>
    <property type="project" value="TreeGrafter"/>
</dbReference>
<dbReference type="Pfam" id="PF00440">
    <property type="entry name" value="TetR_N"/>
    <property type="match status" value="1"/>
</dbReference>
<dbReference type="GO" id="GO:0003700">
    <property type="term" value="F:DNA-binding transcription factor activity"/>
    <property type="evidence" value="ECO:0007669"/>
    <property type="project" value="TreeGrafter"/>
</dbReference>
<gene>
    <name evidence="6" type="ORF">HNR61_008947</name>
</gene>
<comment type="caution">
    <text evidence="6">The sequence shown here is derived from an EMBL/GenBank/DDBJ whole genome shotgun (WGS) entry which is preliminary data.</text>
</comment>
<accession>A0A7W3QRY3</accession>
<evidence type="ECO:0000256" key="1">
    <source>
        <dbReference type="ARBA" id="ARBA00023015"/>
    </source>
</evidence>
<keyword evidence="7" id="KW-1185">Reference proteome</keyword>
<keyword evidence="1" id="KW-0805">Transcription regulation</keyword>
<organism evidence="6 7">
    <name type="scientific">Actinomadura namibiensis</name>
    <dbReference type="NCBI Taxonomy" id="182080"/>
    <lineage>
        <taxon>Bacteria</taxon>
        <taxon>Bacillati</taxon>
        <taxon>Actinomycetota</taxon>
        <taxon>Actinomycetes</taxon>
        <taxon>Streptosporangiales</taxon>
        <taxon>Thermomonosporaceae</taxon>
        <taxon>Actinomadura</taxon>
    </lineage>
</organism>
<feature type="DNA-binding region" description="H-T-H motif" evidence="4">
    <location>
        <begin position="46"/>
        <end position="65"/>
    </location>
</feature>
<evidence type="ECO:0000313" key="6">
    <source>
        <dbReference type="EMBL" id="MBA8957254.1"/>
    </source>
</evidence>
<evidence type="ECO:0000313" key="7">
    <source>
        <dbReference type="Proteomes" id="UP000572680"/>
    </source>
</evidence>
<evidence type="ECO:0000256" key="2">
    <source>
        <dbReference type="ARBA" id="ARBA00023125"/>
    </source>
</evidence>
<proteinExistence type="predicted"/>
<dbReference type="SUPFAM" id="SSF46689">
    <property type="entry name" value="Homeodomain-like"/>
    <property type="match status" value="1"/>
</dbReference>
<sequence length="221" mass="24012">MSDTSQRRLPRGRHALPPDQVERIQRDRLCAAMAAVMAEKGYARTSVEDVLRRAGVSRQTFYRIFDSKLDCFMAAFDRAGELLLERLLAMVEPGSPGAPGEPVEPVERFAVVYTAYLDALAAEWPYTRLFLVEVFAAGPEAMARRTGVQDTITAGLADILGVTGEAGRRTCQMIVAATSALVTARAVDNDPEGLRALGPPMIAHVRRLWEAGMFTEAGSAA</sequence>
<dbReference type="EMBL" id="JACJIA010000021">
    <property type="protein sequence ID" value="MBA8957254.1"/>
    <property type="molecule type" value="Genomic_DNA"/>
</dbReference>
<dbReference type="Gene3D" id="1.10.357.10">
    <property type="entry name" value="Tetracycline Repressor, domain 2"/>
    <property type="match status" value="1"/>
</dbReference>
<dbReference type="PANTHER" id="PTHR30055">
    <property type="entry name" value="HTH-TYPE TRANSCRIPTIONAL REGULATOR RUTR"/>
    <property type="match status" value="1"/>
</dbReference>
<evidence type="ECO:0000259" key="5">
    <source>
        <dbReference type="PROSITE" id="PS50977"/>
    </source>
</evidence>
<dbReference type="Proteomes" id="UP000572680">
    <property type="component" value="Unassembled WGS sequence"/>
</dbReference>
<name>A0A7W3QRY3_ACTNM</name>
<evidence type="ECO:0000256" key="4">
    <source>
        <dbReference type="PROSITE-ProRule" id="PRU00335"/>
    </source>
</evidence>
<feature type="domain" description="HTH tetR-type" evidence="5">
    <location>
        <begin position="23"/>
        <end position="83"/>
    </location>
</feature>
<dbReference type="RefSeq" id="WP_182849090.1">
    <property type="nucleotide sequence ID" value="NZ_BAAALP010000041.1"/>
</dbReference>
<reference evidence="6 7" key="1">
    <citation type="submission" date="2020-08" db="EMBL/GenBank/DDBJ databases">
        <title>Genomic Encyclopedia of Type Strains, Phase IV (KMG-IV): sequencing the most valuable type-strain genomes for metagenomic binning, comparative biology and taxonomic classification.</title>
        <authorList>
            <person name="Goeker M."/>
        </authorList>
    </citation>
    <scope>NUCLEOTIDE SEQUENCE [LARGE SCALE GENOMIC DNA]</scope>
    <source>
        <strain evidence="6 7">DSM 44197</strain>
    </source>
</reference>